<proteinExistence type="predicted"/>
<evidence type="ECO:0000313" key="1">
    <source>
        <dbReference type="EMBL" id="SHF89677.1"/>
    </source>
</evidence>
<dbReference type="Pfam" id="PF09357">
    <property type="entry name" value="RteC"/>
    <property type="match status" value="1"/>
</dbReference>
<sequence>MSIKIKFTWGTSKDYIENYQKKLEEHIAEYEDNCELTFIDEQLWYYSHTMRAFEYNFYDNSHLTENEKKDRIVMTELLEGGLTDNQELDWEKTGISTLKIIQFLENRKQELESDPTTSTNEPQQNENTLQWQGSTLEFAEFTKALIESGFIGKVKNEKEVFERMKQFFNVDDFDKSDKLKQVRKRTKEPTPVINTLETSLMNWIKRED</sequence>
<gene>
    <name evidence="1" type="ORF">SAMN05443549_101743</name>
</gene>
<accession>A0A1M5FDS8</accession>
<dbReference type="RefSeq" id="WP_073367987.1">
    <property type="nucleotide sequence ID" value="NZ_FQWB01000001.1"/>
</dbReference>
<dbReference type="STRING" id="468056.SAMN05443549_101743"/>
<name>A0A1M5FDS8_9FLAO</name>
<dbReference type="EMBL" id="FQWB01000001">
    <property type="protein sequence ID" value="SHF89677.1"/>
    <property type="molecule type" value="Genomic_DNA"/>
</dbReference>
<dbReference type="InterPro" id="IPR018534">
    <property type="entry name" value="Tet_reg_excision_RteC"/>
</dbReference>
<dbReference type="Proteomes" id="UP000184516">
    <property type="component" value="Unassembled WGS sequence"/>
</dbReference>
<dbReference type="AlphaFoldDB" id="A0A1M5FDS8"/>
<evidence type="ECO:0000313" key="2">
    <source>
        <dbReference type="Proteomes" id="UP000184516"/>
    </source>
</evidence>
<keyword evidence="2" id="KW-1185">Reference proteome</keyword>
<organism evidence="1 2">
    <name type="scientific">Flavobacterium fluvii</name>
    <dbReference type="NCBI Taxonomy" id="468056"/>
    <lineage>
        <taxon>Bacteria</taxon>
        <taxon>Pseudomonadati</taxon>
        <taxon>Bacteroidota</taxon>
        <taxon>Flavobacteriia</taxon>
        <taxon>Flavobacteriales</taxon>
        <taxon>Flavobacteriaceae</taxon>
        <taxon>Flavobacterium</taxon>
    </lineage>
</organism>
<dbReference type="OrthoDB" id="1363077at2"/>
<protein>
    <submittedName>
        <fullName evidence="1">RteC protein</fullName>
    </submittedName>
</protein>
<reference evidence="2" key="1">
    <citation type="submission" date="2016-11" db="EMBL/GenBank/DDBJ databases">
        <authorList>
            <person name="Varghese N."/>
            <person name="Submissions S."/>
        </authorList>
    </citation>
    <scope>NUCLEOTIDE SEQUENCE [LARGE SCALE GENOMIC DNA]</scope>
    <source>
        <strain evidence="2">DSM 19978</strain>
    </source>
</reference>